<evidence type="ECO:0000259" key="2">
    <source>
        <dbReference type="PROSITE" id="PS50280"/>
    </source>
</evidence>
<keyword evidence="4" id="KW-1185">Reference proteome</keyword>
<feature type="region of interest" description="Disordered" evidence="1">
    <location>
        <begin position="157"/>
        <end position="176"/>
    </location>
</feature>
<sequence length="1265" mass="138211">MSTPSYTMEMFVEHFRAICDAVILHCVREKTQKTQAASLLLDHGNARFAATERSSGASASEALEGAQEEDAFWSAAMPNLPSLLALSVCRGVGEGRPSAADHPYHHMNERKRRKNPVNYADEPVVDGLRHAPKRKKAEIKHLLQSLPALLAHHREAEAAPHATGDAQNSAAEAAAHPASLQEIPADGLNKMVISRLAQVRKLQLSRLQESQQLRTACLLPFDFARLVDGISSGMFTELDDIQEQIESICRDAAEKLAQDLGTDLRLSKLQLMAENFAGAVNGAIDALLATGKGTSAAAGGTASAPKAAKPVERYVPTSQLPESIQMNREPYMQGDWRKEPYIPRQCLPLLARTCSLPYVRLSEYEIIENKELLQWKFKSEKKTGCNGKGCVTPGQLGRFVLEDATFETHCDCLRRNMECGPDCGCAGSGMCVNRAVQERRPLQLGRDIQEVNAWGIDCYTRRNIRDAVLESEAFGTYSRAQLQAQEQQPEALKRKDVLQQGPSAVQFAGLPACNGAAVTAERRVGSADANAASSSAAEEQDPQKHAEELVNNWIDRILTPAIQKQGDGGWDLLAALDYLRGQADQSQEQHSLTAVEFLERRLRKVGSNYFRIHPKGVGLLCAREEGLPPLTFVEEYLGEVHAPWRWFEMQDIVRKTLGDELPDFYNIVLERPKDDPTGYDVLFIDAASKGAFASRMSHSCTPNCQAVVMSCGGRLTIAVYTLRYVHPGEELTFDYASVTESEKEFRTAICLCGTRHCRGTFLMFAGSRAFQQVLNQRHSMLKRQALLLKAGCDALHEEDKTRLEAHGLRECALGGGGGQPRVPLWLEKWTALILDFIEEEQSLLPSQLLSLRLPAPSFAPLYTPAGAVAEAKGVSDNRVQNVVITLDKVKLTLSRPGQCQRAPLRLLDSDEVTDYLWTGNKSVARRLLRTAAAQLANANAARDLGAAEDVSDIEEVLAAHSLQPQLESIAKLVVQPADSEAEARARLRELAALLRALDVENGGHTAAADLVLLSASTQTWFAAEREYKGFTSPPVQLNLGDLTLKRSGGTSGVAAPAKKLVGGDLVASNPLANIPSSLPRPQAASDAADDSSRALLPDLDDPAAEAGAAAVPVPLEDQAASGRAAEKQGKATVGMAKKYGAGFIWGQLNGWYKQTVFDPTASLSAERRGTISMPDIESCYGSSRNRYSMKDRDQLIDHLEKRPEAMWKIGTIWTFKNEAKVYGSPMFDTVWHRMQPEGSQPDLMPEVISQLRSAPLPKSAPGHAH</sequence>
<evidence type="ECO:0000313" key="3">
    <source>
        <dbReference type="EMBL" id="CAL5219705.1"/>
    </source>
</evidence>
<dbReference type="Pfam" id="PF19633">
    <property type="entry name" value="SDG2_C"/>
    <property type="match status" value="2"/>
</dbReference>
<protein>
    <submittedName>
        <fullName evidence="3">G1594 protein</fullName>
    </submittedName>
</protein>
<name>A0ABP1FM75_9CHLO</name>
<dbReference type="Proteomes" id="UP001497392">
    <property type="component" value="Unassembled WGS sequence"/>
</dbReference>
<dbReference type="EMBL" id="CAXHTA020000002">
    <property type="protein sequence ID" value="CAL5219705.1"/>
    <property type="molecule type" value="Genomic_DNA"/>
</dbReference>
<feature type="domain" description="SET" evidence="2">
    <location>
        <begin position="603"/>
        <end position="736"/>
    </location>
</feature>
<evidence type="ECO:0000313" key="4">
    <source>
        <dbReference type="Proteomes" id="UP001497392"/>
    </source>
</evidence>
<gene>
    <name evidence="3" type="primary">g1594</name>
    <name evidence="3" type="ORF">VP750_LOCUS1364</name>
</gene>
<proteinExistence type="predicted"/>
<dbReference type="InterPro" id="IPR046341">
    <property type="entry name" value="SET_dom_sf"/>
</dbReference>
<dbReference type="PANTHER" id="PTHR46655:SF1">
    <property type="entry name" value="HISTONE-LYSINE N-METHYLTRANSFERASE ATXR3"/>
    <property type="match status" value="1"/>
</dbReference>
<reference evidence="3 4" key="1">
    <citation type="submission" date="2024-06" db="EMBL/GenBank/DDBJ databases">
        <authorList>
            <person name="Kraege A."/>
            <person name="Thomma B."/>
        </authorList>
    </citation>
    <scope>NUCLEOTIDE SEQUENCE [LARGE SCALE GENOMIC DNA]</scope>
</reference>
<dbReference type="InterPro" id="IPR001214">
    <property type="entry name" value="SET_dom"/>
</dbReference>
<comment type="caution">
    <text evidence="3">The sequence shown here is derived from an EMBL/GenBank/DDBJ whole genome shotgun (WGS) entry which is preliminary data.</text>
</comment>
<dbReference type="SUPFAM" id="SSF82199">
    <property type="entry name" value="SET domain"/>
    <property type="match status" value="1"/>
</dbReference>
<dbReference type="Pfam" id="PF00856">
    <property type="entry name" value="SET"/>
    <property type="match status" value="1"/>
</dbReference>
<accession>A0ABP1FM75</accession>
<feature type="compositionally biased region" description="Low complexity" evidence="1">
    <location>
        <begin position="159"/>
        <end position="176"/>
    </location>
</feature>
<feature type="region of interest" description="Disordered" evidence="1">
    <location>
        <begin position="1072"/>
        <end position="1098"/>
    </location>
</feature>
<organism evidence="3 4">
    <name type="scientific">Coccomyxa viridis</name>
    <dbReference type="NCBI Taxonomy" id="1274662"/>
    <lineage>
        <taxon>Eukaryota</taxon>
        <taxon>Viridiplantae</taxon>
        <taxon>Chlorophyta</taxon>
        <taxon>core chlorophytes</taxon>
        <taxon>Trebouxiophyceae</taxon>
        <taxon>Trebouxiophyceae incertae sedis</taxon>
        <taxon>Coccomyxaceae</taxon>
        <taxon>Coccomyxa</taxon>
    </lineage>
</organism>
<dbReference type="PANTHER" id="PTHR46655">
    <property type="entry name" value="HISTONE-LYSINE N-METHYLTRANSFERASE ATXR3"/>
    <property type="match status" value="1"/>
</dbReference>
<dbReference type="PROSITE" id="PS50280">
    <property type="entry name" value="SET"/>
    <property type="match status" value="1"/>
</dbReference>
<dbReference type="Gene3D" id="2.170.270.10">
    <property type="entry name" value="SET domain"/>
    <property type="match status" value="1"/>
</dbReference>
<evidence type="ECO:0000256" key="1">
    <source>
        <dbReference type="SAM" id="MobiDB-lite"/>
    </source>
</evidence>
<dbReference type="SMART" id="SM00317">
    <property type="entry name" value="SET"/>
    <property type="match status" value="1"/>
</dbReference>
<dbReference type="InterPro" id="IPR045606">
    <property type="entry name" value="ATXR3_C"/>
</dbReference>